<dbReference type="InterPro" id="IPR006626">
    <property type="entry name" value="PbH1"/>
</dbReference>
<evidence type="ECO:0000256" key="3">
    <source>
        <dbReference type="ARBA" id="ARBA00022512"/>
    </source>
</evidence>
<keyword evidence="3" id="KW-0134">Cell wall</keyword>
<dbReference type="InterPro" id="IPR011050">
    <property type="entry name" value="Pectin_lyase_fold/virulence"/>
</dbReference>
<dbReference type="PANTHER" id="PTHR31375">
    <property type="match status" value="1"/>
</dbReference>
<dbReference type="EMBL" id="CP136893">
    <property type="protein sequence ID" value="WOL03971.1"/>
    <property type="molecule type" value="Genomic_DNA"/>
</dbReference>
<comment type="similarity">
    <text evidence="2 8">Belongs to the glycosyl hydrolase 28 family.</text>
</comment>
<keyword evidence="4" id="KW-0964">Secreted</keyword>
<dbReference type="InterPro" id="IPR012334">
    <property type="entry name" value="Pectin_lyas_fold"/>
</dbReference>
<dbReference type="SMART" id="SM00710">
    <property type="entry name" value="PbH1"/>
    <property type="match status" value="5"/>
</dbReference>
<dbReference type="GO" id="GO:0005975">
    <property type="term" value="P:carbohydrate metabolic process"/>
    <property type="evidence" value="ECO:0007669"/>
    <property type="project" value="InterPro"/>
</dbReference>
<evidence type="ECO:0000256" key="8">
    <source>
        <dbReference type="RuleBase" id="RU361169"/>
    </source>
</evidence>
<dbReference type="Gene3D" id="2.160.20.10">
    <property type="entry name" value="Single-stranded right-handed beta-helix, Pectin lyase-like"/>
    <property type="match status" value="1"/>
</dbReference>
<reference evidence="10 11" key="1">
    <citation type="submission" date="2023-10" db="EMBL/GenBank/DDBJ databases">
        <title>Chromosome-scale genome assembly provides insights into flower coloration mechanisms of Canna indica.</title>
        <authorList>
            <person name="Li C."/>
        </authorList>
    </citation>
    <scope>NUCLEOTIDE SEQUENCE [LARGE SCALE GENOMIC DNA]</scope>
    <source>
        <tissue evidence="10">Flower</tissue>
    </source>
</reference>
<keyword evidence="9" id="KW-0732">Signal</keyword>
<comment type="subcellular location">
    <subcellularLocation>
        <location evidence="1">Secreted</location>
        <location evidence="1">Cell wall</location>
    </subcellularLocation>
</comment>
<dbReference type="Pfam" id="PF00295">
    <property type="entry name" value="Glyco_hydro_28"/>
    <property type="match status" value="1"/>
</dbReference>
<gene>
    <name evidence="10" type="ORF">Cni_G12691</name>
</gene>
<proteinExistence type="inferred from homology"/>
<keyword evidence="7" id="KW-0961">Cell wall biogenesis/degradation</keyword>
<evidence type="ECO:0000313" key="10">
    <source>
        <dbReference type="EMBL" id="WOL03971.1"/>
    </source>
</evidence>
<dbReference type="SUPFAM" id="SSF51126">
    <property type="entry name" value="Pectin lyase-like"/>
    <property type="match status" value="1"/>
</dbReference>
<dbReference type="Proteomes" id="UP001327560">
    <property type="component" value="Chromosome 4"/>
</dbReference>
<keyword evidence="6 8" id="KW-0326">Glycosidase</keyword>
<dbReference type="InterPro" id="IPR000743">
    <property type="entry name" value="Glyco_hydro_28"/>
</dbReference>
<dbReference type="GO" id="GO:0071555">
    <property type="term" value="P:cell wall organization"/>
    <property type="evidence" value="ECO:0007669"/>
    <property type="project" value="UniProtKB-KW"/>
</dbReference>
<dbReference type="AlphaFoldDB" id="A0AAQ3KDY7"/>
<evidence type="ECO:0000256" key="2">
    <source>
        <dbReference type="ARBA" id="ARBA00008834"/>
    </source>
</evidence>
<accession>A0AAQ3KDY7</accession>
<organism evidence="10 11">
    <name type="scientific">Canna indica</name>
    <name type="common">Indian-shot</name>
    <dbReference type="NCBI Taxonomy" id="4628"/>
    <lineage>
        <taxon>Eukaryota</taxon>
        <taxon>Viridiplantae</taxon>
        <taxon>Streptophyta</taxon>
        <taxon>Embryophyta</taxon>
        <taxon>Tracheophyta</taxon>
        <taxon>Spermatophyta</taxon>
        <taxon>Magnoliopsida</taxon>
        <taxon>Liliopsida</taxon>
        <taxon>Zingiberales</taxon>
        <taxon>Cannaceae</taxon>
        <taxon>Canna</taxon>
    </lineage>
</organism>
<feature type="signal peptide" evidence="9">
    <location>
        <begin position="1"/>
        <end position="25"/>
    </location>
</feature>
<keyword evidence="11" id="KW-1185">Reference proteome</keyword>
<dbReference type="GO" id="GO:0004650">
    <property type="term" value="F:polygalacturonase activity"/>
    <property type="evidence" value="ECO:0007669"/>
    <property type="project" value="InterPro"/>
</dbReference>
<evidence type="ECO:0000256" key="7">
    <source>
        <dbReference type="ARBA" id="ARBA00023316"/>
    </source>
</evidence>
<name>A0AAQ3KDY7_9LILI</name>
<sequence>MRDRNQLLVSHVVLCLAIFSKLSSTASPIRTKYGRHEPALDHSDRSLPSRVHHYGSYTRYSKTFSVLFFGAAGDGIADDSKAFKAAWKAACLVPGATILIPSEFKFLIRPITLKGPCMPHLVLQIDGTLVAPLSVAKSKLLQWVNIKWIHDFTIQGSGTVDGQGFALWNVSEIHHLEKETKDDSSVRPTVIRFYKCYNVTIRGIQIINSPQCHLKFDNSLGVKVKNITISSPEDSPNTDGIHLQNTRDVEIKHSDIGCGDDCVSIQTGCSNVHIHHIRCNPGHGISVGGLGKGNSLACVSNISVDNIIVQNALSGVRIKTWQGGVGSVKNVSFSNVQVDNVDIPIVIDQYYCNKKSCRNKTDAVAISEVKYRRISGTYSFQPMHLACSDSTPCTSVALMDIQLSPVNESLVPQEALCWKSYGDSQGFLQPSSISCLHKITRLIKALTKSQNYTCY</sequence>
<evidence type="ECO:0000256" key="6">
    <source>
        <dbReference type="ARBA" id="ARBA00023295"/>
    </source>
</evidence>
<evidence type="ECO:0000313" key="11">
    <source>
        <dbReference type="Proteomes" id="UP001327560"/>
    </source>
</evidence>
<evidence type="ECO:0000256" key="5">
    <source>
        <dbReference type="ARBA" id="ARBA00022801"/>
    </source>
</evidence>
<evidence type="ECO:0000256" key="1">
    <source>
        <dbReference type="ARBA" id="ARBA00004191"/>
    </source>
</evidence>
<feature type="chain" id="PRO_5042918830" evidence="9">
    <location>
        <begin position="26"/>
        <end position="455"/>
    </location>
</feature>
<evidence type="ECO:0000256" key="4">
    <source>
        <dbReference type="ARBA" id="ARBA00022525"/>
    </source>
</evidence>
<evidence type="ECO:0000256" key="9">
    <source>
        <dbReference type="SAM" id="SignalP"/>
    </source>
</evidence>
<protein>
    <submittedName>
        <fullName evidence="10">Polygalacturonase</fullName>
    </submittedName>
</protein>
<keyword evidence="5 8" id="KW-0378">Hydrolase</keyword>